<dbReference type="InterPro" id="IPR008979">
    <property type="entry name" value="Galactose-bd-like_sf"/>
</dbReference>
<protein>
    <recommendedName>
        <fullName evidence="2">F5/8 type C domain-containing protein</fullName>
    </recommendedName>
</protein>
<dbReference type="AlphaFoldDB" id="A0A7S4JB35"/>
<proteinExistence type="predicted"/>
<organism evidence="1">
    <name type="scientific">Odontella aurita</name>
    <dbReference type="NCBI Taxonomy" id="265563"/>
    <lineage>
        <taxon>Eukaryota</taxon>
        <taxon>Sar</taxon>
        <taxon>Stramenopiles</taxon>
        <taxon>Ochrophyta</taxon>
        <taxon>Bacillariophyta</taxon>
        <taxon>Mediophyceae</taxon>
        <taxon>Biddulphiophycidae</taxon>
        <taxon>Eupodiscales</taxon>
        <taxon>Odontellaceae</taxon>
        <taxon>Odontella</taxon>
    </lineage>
</organism>
<reference evidence="1" key="1">
    <citation type="submission" date="2021-01" db="EMBL/GenBank/DDBJ databases">
        <authorList>
            <person name="Corre E."/>
            <person name="Pelletier E."/>
            <person name="Niang G."/>
            <person name="Scheremetjew M."/>
            <person name="Finn R."/>
            <person name="Kale V."/>
            <person name="Holt S."/>
            <person name="Cochrane G."/>
            <person name="Meng A."/>
            <person name="Brown T."/>
            <person name="Cohen L."/>
        </authorList>
    </citation>
    <scope>NUCLEOTIDE SEQUENCE</scope>
    <source>
        <strain evidence="1">Isolate 1302-5</strain>
    </source>
</reference>
<name>A0A7S4JB35_9STRA</name>
<accession>A0A7S4JB35</accession>
<sequence length="123" mass="14012">MRCRGEEYLQFRLSPKGLTKRISFFGLSIPPMPYGPLSVRHFRLDWSLDGETWKKGGKDHTLETIDMEGMQSFELSPAIDATYVRLVCLQNVVWAERFHYSNGASGPALTGLDCVGLYHVRMK</sequence>
<dbReference type="Gene3D" id="2.60.120.260">
    <property type="entry name" value="Galactose-binding domain-like"/>
    <property type="match status" value="1"/>
</dbReference>
<gene>
    <name evidence="1" type="ORF">OAUR00152_LOCUS25217</name>
</gene>
<dbReference type="SUPFAM" id="SSF49785">
    <property type="entry name" value="Galactose-binding domain-like"/>
    <property type="match status" value="1"/>
</dbReference>
<evidence type="ECO:0008006" key="2">
    <source>
        <dbReference type="Google" id="ProtNLM"/>
    </source>
</evidence>
<evidence type="ECO:0000313" key="1">
    <source>
        <dbReference type="EMBL" id="CAE2258073.1"/>
    </source>
</evidence>
<dbReference type="EMBL" id="HBKQ01036604">
    <property type="protein sequence ID" value="CAE2258073.1"/>
    <property type="molecule type" value="Transcribed_RNA"/>
</dbReference>